<dbReference type="InterPro" id="IPR036426">
    <property type="entry name" value="Bulb-type_lectin_dom_sf"/>
</dbReference>
<reference evidence="4 5" key="1">
    <citation type="journal article" date="2019" name="Sci. Rep.">
        <title>Comparative genomics of chytrid fungi reveal insights into the obligate biotrophic and pathogenic lifestyle of Synchytrium endobioticum.</title>
        <authorList>
            <person name="van de Vossenberg B.T.L.H."/>
            <person name="Warris S."/>
            <person name="Nguyen H.D.T."/>
            <person name="van Gent-Pelzer M.P.E."/>
            <person name="Joly D.L."/>
            <person name="van de Geest H.C."/>
            <person name="Bonants P.J.M."/>
            <person name="Smith D.S."/>
            <person name="Levesque C.A."/>
            <person name="van der Lee T.A.J."/>
        </authorList>
    </citation>
    <scope>NUCLEOTIDE SEQUENCE [LARGE SCALE GENOMIC DNA]</scope>
    <source>
        <strain evidence="4 5">CBS 675.73</strain>
    </source>
</reference>
<dbReference type="Pfam" id="PF00188">
    <property type="entry name" value="CAP"/>
    <property type="match status" value="1"/>
</dbReference>
<feature type="region of interest" description="Disordered" evidence="1">
    <location>
        <begin position="327"/>
        <end position="447"/>
    </location>
</feature>
<evidence type="ECO:0000256" key="1">
    <source>
        <dbReference type="SAM" id="MobiDB-lite"/>
    </source>
</evidence>
<dbReference type="AlphaFoldDB" id="A0A507EMH6"/>
<accession>A0A507EMH6</accession>
<keyword evidence="5" id="KW-1185">Reference proteome</keyword>
<evidence type="ECO:0000256" key="2">
    <source>
        <dbReference type="SAM" id="SignalP"/>
    </source>
</evidence>
<dbReference type="STRING" id="246404.A0A507EMH6"/>
<feature type="compositionally biased region" description="Low complexity" evidence="1">
    <location>
        <begin position="409"/>
        <end position="444"/>
    </location>
</feature>
<dbReference type="InterPro" id="IPR014044">
    <property type="entry name" value="CAP_dom"/>
</dbReference>
<dbReference type="SMART" id="SM00198">
    <property type="entry name" value="SCP"/>
    <property type="match status" value="1"/>
</dbReference>
<dbReference type="EMBL" id="QEAP01000546">
    <property type="protein sequence ID" value="TPX64418.1"/>
    <property type="molecule type" value="Genomic_DNA"/>
</dbReference>
<dbReference type="SUPFAM" id="SSF51110">
    <property type="entry name" value="alpha-D-mannose-specific plant lectins"/>
    <property type="match status" value="1"/>
</dbReference>
<gene>
    <name evidence="4" type="ORF">CcCBS67573_g08418</name>
</gene>
<evidence type="ECO:0000259" key="3">
    <source>
        <dbReference type="SMART" id="SM00198"/>
    </source>
</evidence>
<organism evidence="4 5">
    <name type="scientific">Chytriomyces confervae</name>
    <dbReference type="NCBI Taxonomy" id="246404"/>
    <lineage>
        <taxon>Eukaryota</taxon>
        <taxon>Fungi</taxon>
        <taxon>Fungi incertae sedis</taxon>
        <taxon>Chytridiomycota</taxon>
        <taxon>Chytridiomycota incertae sedis</taxon>
        <taxon>Chytridiomycetes</taxon>
        <taxon>Chytridiales</taxon>
        <taxon>Chytriomycetaceae</taxon>
        <taxon>Chytriomyces</taxon>
    </lineage>
</organism>
<name>A0A507EMH6_9FUNG</name>
<dbReference type="InterPro" id="IPR001283">
    <property type="entry name" value="CRISP-related"/>
</dbReference>
<evidence type="ECO:0000313" key="5">
    <source>
        <dbReference type="Proteomes" id="UP000320333"/>
    </source>
</evidence>
<dbReference type="PANTHER" id="PTHR10334">
    <property type="entry name" value="CYSTEINE-RICH SECRETORY PROTEIN-RELATED"/>
    <property type="match status" value="1"/>
</dbReference>
<feature type="signal peptide" evidence="2">
    <location>
        <begin position="1"/>
        <end position="18"/>
    </location>
</feature>
<evidence type="ECO:0000313" key="4">
    <source>
        <dbReference type="EMBL" id="TPX64418.1"/>
    </source>
</evidence>
<proteinExistence type="predicted"/>
<feature type="compositionally biased region" description="Low complexity" evidence="1">
    <location>
        <begin position="379"/>
        <end position="401"/>
    </location>
</feature>
<comment type="caution">
    <text evidence="4">The sequence shown here is derived from an EMBL/GenBank/DDBJ whole genome shotgun (WGS) entry which is preliminary data.</text>
</comment>
<keyword evidence="2" id="KW-0732">Signal</keyword>
<feature type="chain" id="PRO_5021345778" description="SCP domain-containing protein" evidence="2">
    <location>
        <begin position="19"/>
        <end position="582"/>
    </location>
</feature>
<feature type="compositionally biased region" description="Basic residues" evidence="1">
    <location>
        <begin position="357"/>
        <end position="378"/>
    </location>
</feature>
<dbReference type="Gene3D" id="2.90.10.10">
    <property type="entry name" value="Bulb-type lectin domain"/>
    <property type="match status" value="1"/>
</dbReference>
<dbReference type="PRINTS" id="PR00837">
    <property type="entry name" value="V5TPXLIKE"/>
</dbReference>
<feature type="domain" description="SCP" evidence="3">
    <location>
        <begin position="443"/>
        <end position="575"/>
    </location>
</feature>
<dbReference type="Proteomes" id="UP000320333">
    <property type="component" value="Unassembled WGS sequence"/>
</dbReference>
<sequence length="582" mass="62257">MLLPLLLLLVTSFTLTHASKVPKGFDAVDRSLCRKYVPGQTRFLGSRNVEAVCLTPKQNLDVGSCITVGNYFLGLTPDGYLTQGLTQPGSPITWKSRNPNARLEFTGTSLKVGYSDSVLWPSWSNRKKANAFCLKSDGGVQVLRGSETLWSKPKPKCNEKIGTAVQVNGGDARCVKQGQVIFACQAVQSDDFTLRFTGYGISLLRGRDEEWSLPTTVKSTSAYLVFQMDGYIAVFDKTGTQVWKSFAAASHGSSLCLQSNGGVVYYDGVSSVDVFPVMPSASSTMLSMSSSLSSSSTDLSSIYSSTATTTATTTTIAATSTVTTTDTTTTVSTTTATTTTSTGTTTDSSTSSTTTTRVKKSKTRSKSKKSKSHSHTKSALHSSTTETEMPSATTTYSTMETLETDSIPSTTTTVSETTTASQTETTPSSTSTHSTTTTTTLSNSQQKALNAHNNFRSGYGMPTLQYDTTIESSAKRHAESLASTECKAIVQTTGTAGHGQNVAYWTSSTPANFDITYFARMWQNTNTSASAVSSATQMLWKSTERVGCYVANGSVEEEFCQIAVCEYSPPGNVQGYNWKEGS</sequence>
<dbReference type="SUPFAM" id="SSF55797">
    <property type="entry name" value="PR-1-like"/>
    <property type="match status" value="1"/>
</dbReference>
<dbReference type="InterPro" id="IPR035940">
    <property type="entry name" value="CAP_sf"/>
</dbReference>
<protein>
    <recommendedName>
        <fullName evidence="3">SCP domain-containing protein</fullName>
    </recommendedName>
</protein>
<dbReference type="OrthoDB" id="2140092at2759"/>
<feature type="compositionally biased region" description="Low complexity" evidence="1">
    <location>
        <begin position="327"/>
        <end position="356"/>
    </location>
</feature>
<dbReference type="Gene3D" id="3.40.33.10">
    <property type="entry name" value="CAP"/>
    <property type="match status" value="1"/>
</dbReference>